<proteinExistence type="predicted"/>
<feature type="non-terminal residue" evidence="2">
    <location>
        <position position="74"/>
    </location>
</feature>
<reference evidence="2 3" key="1">
    <citation type="submission" date="2024-05" db="EMBL/GenBank/DDBJ databases">
        <title>Genome sequencing and assembly of Indian major carp, Cirrhinus mrigala (Hamilton, 1822).</title>
        <authorList>
            <person name="Mohindra V."/>
            <person name="Chowdhury L.M."/>
            <person name="Lal K."/>
            <person name="Jena J.K."/>
        </authorList>
    </citation>
    <scope>NUCLEOTIDE SEQUENCE [LARGE SCALE GENOMIC DNA]</scope>
    <source>
        <strain evidence="2">CM1030</strain>
        <tissue evidence="2">Blood</tissue>
    </source>
</reference>
<feature type="compositionally biased region" description="Basic and acidic residues" evidence="1">
    <location>
        <begin position="46"/>
        <end position="57"/>
    </location>
</feature>
<evidence type="ECO:0000256" key="1">
    <source>
        <dbReference type="SAM" id="MobiDB-lite"/>
    </source>
</evidence>
<dbReference type="AlphaFoldDB" id="A0ABD0QG68"/>
<sequence length="74" mass="8193">LQGEHLPAAEVERPSSGLQRVSGLVSGSGPVHAGLHLETRSVLCQRERSKLPRRHDGQQTPEDLQGWDRPVQHQ</sequence>
<accession>A0ABD0QG68</accession>
<protein>
    <submittedName>
        <fullName evidence="2">Uncharacterized protein</fullName>
    </submittedName>
</protein>
<feature type="non-terminal residue" evidence="2">
    <location>
        <position position="1"/>
    </location>
</feature>
<comment type="caution">
    <text evidence="2">The sequence shown here is derived from an EMBL/GenBank/DDBJ whole genome shotgun (WGS) entry which is preliminary data.</text>
</comment>
<organism evidence="2 3">
    <name type="scientific">Cirrhinus mrigala</name>
    <name type="common">Mrigala</name>
    <dbReference type="NCBI Taxonomy" id="683832"/>
    <lineage>
        <taxon>Eukaryota</taxon>
        <taxon>Metazoa</taxon>
        <taxon>Chordata</taxon>
        <taxon>Craniata</taxon>
        <taxon>Vertebrata</taxon>
        <taxon>Euteleostomi</taxon>
        <taxon>Actinopterygii</taxon>
        <taxon>Neopterygii</taxon>
        <taxon>Teleostei</taxon>
        <taxon>Ostariophysi</taxon>
        <taxon>Cypriniformes</taxon>
        <taxon>Cyprinidae</taxon>
        <taxon>Labeoninae</taxon>
        <taxon>Labeonini</taxon>
        <taxon>Cirrhinus</taxon>
    </lineage>
</organism>
<feature type="region of interest" description="Disordered" evidence="1">
    <location>
        <begin position="46"/>
        <end position="74"/>
    </location>
</feature>
<gene>
    <name evidence="2" type="ORF">M9458_020932</name>
</gene>
<dbReference type="EMBL" id="JAMKFB020000009">
    <property type="protein sequence ID" value="KAL0185235.1"/>
    <property type="molecule type" value="Genomic_DNA"/>
</dbReference>
<feature type="region of interest" description="Disordered" evidence="1">
    <location>
        <begin position="1"/>
        <end position="32"/>
    </location>
</feature>
<evidence type="ECO:0000313" key="3">
    <source>
        <dbReference type="Proteomes" id="UP001529510"/>
    </source>
</evidence>
<dbReference type="Proteomes" id="UP001529510">
    <property type="component" value="Unassembled WGS sequence"/>
</dbReference>
<name>A0ABD0QG68_CIRMR</name>
<keyword evidence="3" id="KW-1185">Reference proteome</keyword>
<evidence type="ECO:0000313" key="2">
    <source>
        <dbReference type="EMBL" id="KAL0185235.1"/>
    </source>
</evidence>